<proteinExistence type="predicted"/>
<feature type="region of interest" description="Disordered" evidence="1">
    <location>
        <begin position="42"/>
        <end position="91"/>
    </location>
</feature>
<name>A0A7J8CHQ9_ROUAE</name>
<dbReference type="Proteomes" id="UP000593571">
    <property type="component" value="Unassembled WGS sequence"/>
</dbReference>
<protein>
    <submittedName>
        <fullName evidence="2">Uncharacterized protein</fullName>
    </submittedName>
</protein>
<evidence type="ECO:0000313" key="3">
    <source>
        <dbReference type="Proteomes" id="UP000593571"/>
    </source>
</evidence>
<dbReference type="EMBL" id="JACASE010000014">
    <property type="protein sequence ID" value="KAF6410424.1"/>
    <property type="molecule type" value="Genomic_DNA"/>
</dbReference>
<keyword evidence="3" id="KW-1185">Reference proteome</keyword>
<sequence>MQLIRECCLPTFSRSRTIGSVPFRCTAENSTANVQGRTLYRNRNVTSRKSKELPKFPVSPFRPSPLQTPQQSLLTSCEKKKREKKSLSTTDEHTDIFNPALSNATSCFFEASSITRSLKYTMTPK</sequence>
<accession>A0A7J8CHQ9</accession>
<dbReference type="AlphaFoldDB" id="A0A7J8CHQ9"/>
<gene>
    <name evidence="2" type="ORF">HJG63_008983</name>
</gene>
<evidence type="ECO:0000256" key="1">
    <source>
        <dbReference type="SAM" id="MobiDB-lite"/>
    </source>
</evidence>
<comment type="caution">
    <text evidence="2">The sequence shown here is derived from an EMBL/GenBank/DDBJ whole genome shotgun (WGS) entry which is preliminary data.</text>
</comment>
<evidence type="ECO:0000313" key="2">
    <source>
        <dbReference type="EMBL" id="KAF6410424.1"/>
    </source>
</evidence>
<reference evidence="2 3" key="1">
    <citation type="journal article" date="2020" name="Nature">
        <title>Six reference-quality genomes reveal evolution of bat adaptations.</title>
        <authorList>
            <person name="Jebb D."/>
            <person name="Huang Z."/>
            <person name="Pippel M."/>
            <person name="Hughes G.M."/>
            <person name="Lavrichenko K."/>
            <person name="Devanna P."/>
            <person name="Winkler S."/>
            <person name="Jermiin L.S."/>
            <person name="Skirmuntt E.C."/>
            <person name="Katzourakis A."/>
            <person name="Burkitt-Gray L."/>
            <person name="Ray D.A."/>
            <person name="Sullivan K.A.M."/>
            <person name="Roscito J.G."/>
            <person name="Kirilenko B.M."/>
            <person name="Davalos L.M."/>
            <person name="Corthals A.P."/>
            <person name="Power M.L."/>
            <person name="Jones G."/>
            <person name="Ransome R.D."/>
            <person name="Dechmann D.K.N."/>
            <person name="Locatelli A.G."/>
            <person name="Puechmaille S.J."/>
            <person name="Fedrigo O."/>
            <person name="Jarvis E.D."/>
            <person name="Hiller M."/>
            <person name="Vernes S.C."/>
            <person name="Myers E.W."/>
            <person name="Teeling E.C."/>
        </authorList>
    </citation>
    <scope>NUCLEOTIDE SEQUENCE [LARGE SCALE GENOMIC DNA]</scope>
    <source>
        <strain evidence="2">MRouAeg1</strain>
        <tissue evidence="2">Muscle</tissue>
    </source>
</reference>
<organism evidence="2 3">
    <name type="scientific">Rousettus aegyptiacus</name>
    <name type="common">Egyptian fruit bat</name>
    <name type="synonym">Pteropus aegyptiacus</name>
    <dbReference type="NCBI Taxonomy" id="9407"/>
    <lineage>
        <taxon>Eukaryota</taxon>
        <taxon>Metazoa</taxon>
        <taxon>Chordata</taxon>
        <taxon>Craniata</taxon>
        <taxon>Vertebrata</taxon>
        <taxon>Euteleostomi</taxon>
        <taxon>Mammalia</taxon>
        <taxon>Eutheria</taxon>
        <taxon>Laurasiatheria</taxon>
        <taxon>Chiroptera</taxon>
        <taxon>Yinpterochiroptera</taxon>
        <taxon>Pteropodoidea</taxon>
        <taxon>Pteropodidae</taxon>
        <taxon>Rousettinae</taxon>
        <taxon>Rousettus</taxon>
    </lineage>
</organism>
<feature type="compositionally biased region" description="Polar residues" evidence="1">
    <location>
        <begin position="65"/>
        <end position="75"/>
    </location>
</feature>